<comment type="caution">
    <text evidence="10">The sequence shown here is derived from an EMBL/GenBank/DDBJ whole genome shotgun (WGS) entry which is preliminary data.</text>
</comment>
<dbReference type="PRINTS" id="PR00705">
    <property type="entry name" value="PAPAIN"/>
</dbReference>
<protein>
    <submittedName>
        <fullName evidence="10">Putative cysteine proteinase</fullName>
    </submittedName>
</protein>
<dbReference type="InterPro" id="IPR000668">
    <property type="entry name" value="Peptidase_C1A_C"/>
</dbReference>
<keyword evidence="11" id="KW-1185">Reference proteome</keyword>
<sequence>MVFPRKVSPSKVRLIVVDNDDKSDSVSYVKPKKKTCMPFGEAGSIMVLSLIAIQIAIILYVVAKNQSVKFEKEYDLTRELRLLDRFEEFIRKYDKVYDSNEEFAERFRIYVNNMLEAQKLNQRNRDYGTIYGENEFADWNVNEFREILLPKDFFKNLRKKATFIDSFIDPPETVMARREEIPDHFDWRPYNVVTPVKSQFKCGSCWAFATVGTVESAYALGTGELRSLSEQQLLDCNLENNACDGGDVDKALRYVYDEGLMREYDYPYVAHRQDTCQLRGETTRIKAAVFLHQDEASIIDWLLHYGPVNVGINVTADMKAYKGGVYTPDKWECENKIIGTHSINIVGYGTWNATNQKYWIVKNSWGQSYGIEDGYVYFARGINSCGIEDEPVGVLA</sequence>
<evidence type="ECO:0000256" key="2">
    <source>
        <dbReference type="ARBA" id="ARBA00022670"/>
    </source>
</evidence>
<dbReference type="OMA" id="AMRHQKM"/>
<keyword evidence="7" id="KW-1133">Transmembrane helix</keyword>
<keyword evidence="3" id="KW-0378">Hydrolase</keyword>
<dbReference type="CDD" id="cd02248">
    <property type="entry name" value="Peptidase_C1A"/>
    <property type="match status" value="1"/>
</dbReference>
<keyword evidence="5" id="KW-0865">Zymogen</keyword>
<dbReference type="GO" id="GO:0008234">
    <property type="term" value="F:cysteine-type peptidase activity"/>
    <property type="evidence" value="ECO:0007669"/>
    <property type="project" value="UniProtKB-KW"/>
</dbReference>
<dbReference type="OrthoDB" id="10253408at2759"/>
<dbReference type="InterPro" id="IPR013201">
    <property type="entry name" value="Prot_inhib_I29"/>
</dbReference>
<dbReference type="Proteomes" id="UP000031036">
    <property type="component" value="Unassembled WGS sequence"/>
</dbReference>
<comment type="similarity">
    <text evidence="1">Belongs to the peptidase C1 family.</text>
</comment>
<evidence type="ECO:0000313" key="10">
    <source>
        <dbReference type="EMBL" id="KHN75332.1"/>
    </source>
</evidence>
<keyword evidence="7" id="KW-0472">Membrane</keyword>
<dbReference type="InterPro" id="IPR025660">
    <property type="entry name" value="Pept_his_AS"/>
</dbReference>
<organism evidence="10 11">
    <name type="scientific">Toxocara canis</name>
    <name type="common">Canine roundworm</name>
    <dbReference type="NCBI Taxonomy" id="6265"/>
    <lineage>
        <taxon>Eukaryota</taxon>
        <taxon>Metazoa</taxon>
        <taxon>Ecdysozoa</taxon>
        <taxon>Nematoda</taxon>
        <taxon>Chromadorea</taxon>
        <taxon>Rhabditida</taxon>
        <taxon>Spirurina</taxon>
        <taxon>Ascaridomorpha</taxon>
        <taxon>Ascaridoidea</taxon>
        <taxon>Toxocaridae</taxon>
        <taxon>Toxocara</taxon>
    </lineage>
</organism>
<dbReference type="EMBL" id="JPKZ01002762">
    <property type="protein sequence ID" value="KHN75332.1"/>
    <property type="molecule type" value="Genomic_DNA"/>
</dbReference>
<evidence type="ECO:0000256" key="6">
    <source>
        <dbReference type="ARBA" id="ARBA00023157"/>
    </source>
</evidence>
<dbReference type="InterPro" id="IPR013128">
    <property type="entry name" value="Peptidase_C1A"/>
</dbReference>
<dbReference type="Pfam" id="PF08246">
    <property type="entry name" value="Inhibitor_I29"/>
    <property type="match status" value="1"/>
</dbReference>
<evidence type="ECO:0000259" key="9">
    <source>
        <dbReference type="SMART" id="SM00848"/>
    </source>
</evidence>
<gene>
    <name evidence="10" type="ORF">Tcan_14518</name>
</gene>
<dbReference type="PROSITE" id="PS00639">
    <property type="entry name" value="THIOL_PROTEASE_HIS"/>
    <property type="match status" value="1"/>
</dbReference>
<dbReference type="Pfam" id="PF00112">
    <property type="entry name" value="Peptidase_C1"/>
    <property type="match status" value="1"/>
</dbReference>
<dbReference type="GO" id="GO:0006508">
    <property type="term" value="P:proteolysis"/>
    <property type="evidence" value="ECO:0007669"/>
    <property type="project" value="UniProtKB-KW"/>
</dbReference>
<evidence type="ECO:0000256" key="3">
    <source>
        <dbReference type="ARBA" id="ARBA00022801"/>
    </source>
</evidence>
<dbReference type="FunFam" id="3.90.70.10:FF:000103">
    <property type="entry name" value="Hypothetical LOC496748"/>
    <property type="match status" value="1"/>
</dbReference>
<evidence type="ECO:0000259" key="8">
    <source>
        <dbReference type="SMART" id="SM00645"/>
    </source>
</evidence>
<dbReference type="SMART" id="SM00848">
    <property type="entry name" value="Inhibitor_I29"/>
    <property type="match status" value="1"/>
</dbReference>
<feature type="domain" description="Cathepsin propeptide inhibitor" evidence="9">
    <location>
        <begin position="86"/>
        <end position="144"/>
    </location>
</feature>
<evidence type="ECO:0000256" key="7">
    <source>
        <dbReference type="SAM" id="Phobius"/>
    </source>
</evidence>
<keyword evidence="6" id="KW-1015">Disulfide bond</keyword>
<proteinExistence type="inferred from homology"/>
<evidence type="ECO:0000256" key="1">
    <source>
        <dbReference type="ARBA" id="ARBA00008455"/>
    </source>
</evidence>
<dbReference type="SUPFAM" id="SSF54001">
    <property type="entry name" value="Cysteine proteinases"/>
    <property type="match status" value="1"/>
</dbReference>
<dbReference type="STRING" id="6265.A0A0B2V1K6"/>
<name>A0A0B2V1K6_TOXCA</name>
<dbReference type="PANTHER" id="PTHR12411">
    <property type="entry name" value="CYSTEINE PROTEASE FAMILY C1-RELATED"/>
    <property type="match status" value="1"/>
</dbReference>
<reference evidence="10 11" key="1">
    <citation type="submission" date="2014-11" db="EMBL/GenBank/DDBJ databases">
        <title>Genetic blueprint of the zoonotic pathogen Toxocara canis.</title>
        <authorList>
            <person name="Zhu X.-Q."/>
            <person name="Korhonen P.K."/>
            <person name="Cai H."/>
            <person name="Young N.D."/>
            <person name="Nejsum P."/>
            <person name="von Samson-Himmelstjerna G."/>
            <person name="Boag P.R."/>
            <person name="Tan P."/>
            <person name="Li Q."/>
            <person name="Min J."/>
            <person name="Yang Y."/>
            <person name="Wang X."/>
            <person name="Fang X."/>
            <person name="Hall R.S."/>
            <person name="Hofmann A."/>
            <person name="Sternberg P.W."/>
            <person name="Jex A.R."/>
            <person name="Gasser R.B."/>
        </authorList>
    </citation>
    <scope>NUCLEOTIDE SEQUENCE [LARGE SCALE GENOMIC DNA]</scope>
    <source>
        <strain evidence="10">PN_DK_2014</strain>
    </source>
</reference>
<feature type="domain" description="Peptidase C1A papain C-terminal" evidence="8">
    <location>
        <begin position="181"/>
        <end position="395"/>
    </location>
</feature>
<keyword evidence="7" id="KW-0812">Transmembrane</keyword>
<keyword evidence="4" id="KW-0788">Thiol protease</keyword>
<dbReference type="InterPro" id="IPR039417">
    <property type="entry name" value="Peptidase_C1A_papain-like"/>
</dbReference>
<evidence type="ECO:0000313" key="11">
    <source>
        <dbReference type="Proteomes" id="UP000031036"/>
    </source>
</evidence>
<dbReference type="InterPro" id="IPR038765">
    <property type="entry name" value="Papain-like_cys_pep_sf"/>
</dbReference>
<evidence type="ECO:0000256" key="4">
    <source>
        <dbReference type="ARBA" id="ARBA00022807"/>
    </source>
</evidence>
<feature type="transmembrane region" description="Helical" evidence="7">
    <location>
        <begin position="42"/>
        <end position="63"/>
    </location>
</feature>
<keyword evidence="2" id="KW-0645">Protease</keyword>
<dbReference type="AlphaFoldDB" id="A0A0B2V1K6"/>
<accession>A0A0B2V1K6</accession>
<evidence type="ECO:0000256" key="5">
    <source>
        <dbReference type="ARBA" id="ARBA00023145"/>
    </source>
</evidence>
<dbReference type="MEROPS" id="C01.A43"/>
<dbReference type="SMART" id="SM00645">
    <property type="entry name" value="Pept_C1"/>
    <property type="match status" value="1"/>
</dbReference>
<dbReference type="PROSITE" id="PS00139">
    <property type="entry name" value="THIOL_PROTEASE_CYS"/>
    <property type="match status" value="1"/>
</dbReference>
<dbReference type="InterPro" id="IPR000169">
    <property type="entry name" value="Pept_cys_AS"/>
</dbReference>
<dbReference type="Gene3D" id="3.90.70.10">
    <property type="entry name" value="Cysteine proteinases"/>
    <property type="match status" value="1"/>
</dbReference>